<dbReference type="PANTHER" id="PTHR33129">
    <property type="entry name" value="PROTEIN KINASE DOMAIN-CONTAINING PROTEIN-RELATED"/>
    <property type="match status" value="1"/>
</dbReference>
<keyword evidence="2" id="KW-1185">Reference proteome</keyword>
<protein>
    <submittedName>
        <fullName evidence="1">Uncharacterized protein</fullName>
    </submittedName>
</protein>
<dbReference type="Proteomes" id="UP001412239">
    <property type="component" value="Unassembled WGS sequence"/>
</dbReference>
<accession>A0A292Q1W5</accession>
<dbReference type="AlphaFoldDB" id="A0A292Q1W5"/>
<dbReference type="EMBL" id="LN890967">
    <property type="protein sequence ID" value="CUS13779.1"/>
    <property type="molecule type" value="Genomic_DNA"/>
</dbReference>
<organism evidence="1 2">
    <name type="scientific">Tuber aestivum</name>
    <name type="common">summer truffle</name>
    <dbReference type="NCBI Taxonomy" id="59557"/>
    <lineage>
        <taxon>Eukaryota</taxon>
        <taxon>Fungi</taxon>
        <taxon>Dikarya</taxon>
        <taxon>Ascomycota</taxon>
        <taxon>Pezizomycotina</taxon>
        <taxon>Pezizomycetes</taxon>
        <taxon>Pezizales</taxon>
        <taxon>Tuberaceae</taxon>
        <taxon>Tuber</taxon>
    </lineage>
</organism>
<reference evidence="1" key="1">
    <citation type="submission" date="2015-10" db="EMBL/GenBank/DDBJ databases">
        <authorList>
            <person name="Regsiter A."/>
            <person name="william w."/>
        </authorList>
    </citation>
    <scope>NUCLEOTIDE SEQUENCE</scope>
    <source>
        <strain evidence="1">Montdore</strain>
    </source>
</reference>
<gene>
    <name evidence="1" type="ORF">GSTUAT00002140001</name>
</gene>
<name>A0A292Q1W5_9PEZI</name>
<evidence type="ECO:0000313" key="1">
    <source>
        <dbReference type="EMBL" id="CUS13779.1"/>
    </source>
</evidence>
<sequence length="336" mass="38120">MCPREWPEIFAAYCLELEEPPVQDQINKLQSHPDFGHPGQRGATVFTTFSCLDPVPRTCLESIDVTSDESYNESLEIYLSQVDREIDGFIAHGGRETIEHMVHQEASHRIAIMHPTRTGLSYTARIITRWMAYRLYDKALKRSQHDCFLLFKHLSCQPTLRSAAGWFFEGYVHDWFLQGGTFDADEIPIIDSMAPPLEFNTTKAKSGAPNYFTTPGNLADQVREIGGRGINPAVVQRYFLPHSQNYPSVDGLIFRDVKTLLLLQITLAQQHEIKSPGVAKLLKALPKTIKNVYFVFVVPEDRAEDYSKAQPVPGSGTINPTGEILHLRQFRLVFRE</sequence>
<proteinExistence type="predicted"/>
<feature type="non-terminal residue" evidence="1">
    <location>
        <position position="336"/>
    </location>
</feature>
<evidence type="ECO:0000313" key="2">
    <source>
        <dbReference type="Proteomes" id="UP001412239"/>
    </source>
</evidence>
<dbReference type="InterPro" id="IPR052980">
    <property type="entry name" value="Crinkler_effector"/>
</dbReference>